<proteinExistence type="predicted"/>
<gene>
    <name evidence="1" type="ORF">SDC9_200167</name>
</gene>
<name>A0A645IME8_9ZZZZ</name>
<protein>
    <submittedName>
        <fullName evidence="1">Uncharacterized protein</fullName>
    </submittedName>
</protein>
<organism evidence="1">
    <name type="scientific">bioreactor metagenome</name>
    <dbReference type="NCBI Taxonomy" id="1076179"/>
    <lineage>
        <taxon>unclassified sequences</taxon>
        <taxon>metagenomes</taxon>
        <taxon>ecological metagenomes</taxon>
    </lineage>
</organism>
<sequence>MNTPGAGFWSYGDANRGVRLIELNEDDTSTYDTSILTYHELYEGNKAAELRFKAYANEYSTSERIMAGIQYVFAKISGFISEIF</sequence>
<dbReference type="EMBL" id="VSSQ01118686">
    <property type="protein sequence ID" value="MPN52505.1"/>
    <property type="molecule type" value="Genomic_DNA"/>
</dbReference>
<evidence type="ECO:0000313" key="1">
    <source>
        <dbReference type="EMBL" id="MPN52505.1"/>
    </source>
</evidence>
<comment type="caution">
    <text evidence="1">The sequence shown here is derived from an EMBL/GenBank/DDBJ whole genome shotgun (WGS) entry which is preliminary data.</text>
</comment>
<reference evidence="1" key="1">
    <citation type="submission" date="2019-08" db="EMBL/GenBank/DDBJ databases">
        <authorList>
            <person name="Kucharzyk K."/>
            <person name="Murdoch R.W."/>
            <person name="Higgins S."/>
            <person name="Loffler F."/>
        </authorList>
    </citation>
    <scope>NUCLEOTIDE SEQUENCE</scope>
</reference>
<dbReference type="AlphaFoldDB" id="A0A645IME8"/>
<accession>A0A645IME8</accession>